<dbReference type="OrthoDB" id="10372572at2759"/>
<evidence type="ECO:0000313" key="2">
    <source>
        <dbReference type="Proteomes" id="UP000054248"/>
    </source>
</evidence>
<reference evidence="2" key="2">
    <citation type="submission" date="2015-01" db="EMBL/GenBank/DDBJ databases">
        <title>Evolutionary Origins and Diversification of the Mycorrhizal Mutualists.</title>
        <authorList>
            <consortium name="DOE Joint Genome Institute"/>
            <consortium name="Mycorrhizal Genomics Consortium"/>
            <person name="Kohler A."/>
            <person name="Kuo A."/>
            <person name="Nagy L.G."/>
            <person name="Floudas D."/>
            <person name="Copeland A."/>
            <person name="Barry K.W."/>
            <person name="Cichocki N."/>
            <person name="Veneault-Fourrey C."/>
            <person name="LaButti K."/>
            <person name="Lindquist E.A."/>
            <person name="Lipzen A."/>
            <person name="Lundell T."/>
            <person name="Morin E."/>
            <person name="Murat C."/>
            <person name="Riley R."/>
            <person name="Ohm R."/>
            <person name="Sun H."/>
            <person name="Tunlid A."/>
            <person name="Henrissat B."/>
            <person name="Grigoriev I.V."/>
            <person name="Hibbett D.S."/>
            <person name="Martin F."/>
        </authorList>
    </citation>
    <scope>NUCLEOTIDE SEQUENCE [LARGE SCALE GENOMIC DNA]</scope>
    <source>
        <strain evidence="2">MUT 4182</strain>
    </source>
</reference>
<evidence type="ECO:0000313" key="1">
    <source>
        <dbReference type="EMBL" id="KIO18906.1"/>
    </source>
</evidence>
<proteinExistence type="predicted"/>
<dbReference type="EMBL" id="KN823251">
    <property type="protein sequence ID" value="KIO18906.1"/>
    <property type="molecule type" value="Genomic_DNA"/>
</dbReference>
<sequence length="235" mass="26498">MPSKKRISREKNLKELLDKTTYSVFEKDPALEHSILTCPSGAFQKPKAERPKLPNFGFFDTELKALERIQGVNDYMEELLAINSWAEESQKYKGRMLTISFNGYKASAKASELFDEMKHRHGRETAVMVFGRMDKLCEAITDRGSQRVAYSNFWNLSSRGLSSMETGYGDGLQMTEPAPNIDLDELYGSGSSSDCELNSIVILWTATALLVEAQGYRLEPIRLKRSSNDQADDVT</sequence>
<protein>
    <submittedName>
        <fullName evidence="1">Uncharacterized protein</fullName>
    </submittedName>
</protein>
<dbReference type="HOGENOM" id="CLU_1180957_0_0_1"/>
<reference evidence="1 2" key="1">
    <citation type="submission" date="2014-04" db="EMBL/GenBank/DDBJ databases">
        <authorList>
            <consortium name="DOE Joint Genome Institute"/>
            <person name="Kuo A."/>
            <person name="Girlanda M."/>
            <person name="Perotto S."/>
            <person name="Kohler A."/>
            <person name="Nagy L.G."/>
            <person name="Floudas D."/>
            <person name="Copeland A."/>
            <person name="Barry K.W."/>
            <person name="Cichocki N."/>
            <person name="Veneault-Fourrey C."/>
            <person name="LaButti K."/>
            <person name="Lindquist E.A."/>
            <person name="Lipzen A."/>
            <person name="Lundell T."/>
            <person name="Morin E."/>
            <person name="Murat C."/>
            <person name="Sun H."/>
            <person name="Tunlid A."/>
            <person name="Henrissat B."/>
            <person name="Grigoriev I.V."/>
            <person name="Hibbett D.S."/>
            <person name="Martin F."/>
            <person name="Nordberg H.P."/>
            <person name="Cantor M.N."/>
            <person name="Hua S.X."/>
        </authorList>
    </citation>
    <scope>NUCLEOTIDE SEQUENCE [LARGE SCALE GENOMIC DNA]</scope>
    <source>
        <strain evidence="1 2">MUT 4182</strain>
    </source>
</reference>
<dbReference type="Proteomes" id="UP000054248">
    <property type="component" value="Unassembled WGS sequence"/>
</dbReference>
<accession>A0A0C3Q5L3</accession>
<dbReference type="AlphaFoldDB" id="A0A0C3Q5L3"/>
<gene>
    <name evidence="1" type="ORF">M407DRAFT_11645</name>
</gene>
<name>A0A0C3Q5L3_9AGAM</name>
<keyword evidence="2" id="KW-1185">Reference proteome</keyword>
<organism evidence="1 2">
    <name type="scientific">Tulasnella calospora MUT 4182</name>
    <dbReference type="NCBI Taxonomy" id="1051891"/>
    <lineage>
        <taxon>Eukaryota</taxon>
        <taxon>Fungi</taxon>
        <taxon>Dikarya</taxon>
        <taxon>Basidiomycota</taxon>
        <taxon>Agaricomycotina</taxon>
        <taxon>Agaricomycetes</taxon>
        <taxon>Cantharellales</taxon>
        <taxon>Tulasnellaceae</taxon>
        <taxon>Tulasnella</taxon>
    </lineage>
</organism>